<comment type="caution">
    <text evidence="1">The sequence shown here is derived from an EMBL/GenBank/DDBJ whole genome shotgun (WGS) entry which is preliminary data.</text>
</comment>
<protein>
    <recommendedName>
        <fullName evidence="3">PiggyBac transposable element-derived protein domain-containing protein</fullName>
    </recommendedName>
</protein>
<name>A0A1D1V4P7_RAMVA</name>
<evidence type="ECO:0000313" key="2">
    <source>
        <dbReference type="Proteomes" id="UP000186922"/>
    </source>
</evidence>
<evidence type="ECO:0008006" key="3">
    <source>
        <dbReference type="Google" id="ProtNLM"/>
    </source>
</evidence>
<sequence>MTGPGGVTARARSQKWTNFPTKNYRNLSISIDTLDQLTGNYSRRRKTCRWPMAFYDLVDISALNAYVIWCEVNGEWNLTLPTRRGIFLQELSKQMMKQQL</sequence>
<organism evidence="1 2">
    <name type="scientific">Ramazzottius varieornatus</name>
    <name type="common">Water bear</name>
    <name type="synonym">Tardigrade</name>
    <dbReference type="NCBI Taxonomy" id="947166"/>
    <lineage>
        <taxon>Eukaryota</taxon>
        <taxon>Metazoa</taxon>
        <taxon>Ecdysozoa</taxon>
        <taxon>Tardigrada</taxon>
        <taxon>Eutardigrada</taxon>
        <taxon>Parachela</taxon>
        <taxon>Hypsibioidea</taxon>
        <taxon>Ramazzottiidae</taxon>
        <taxon>Ramazzottius</taxon>
    </lineage>
</organism>
<keyword evidence="2" id="KW-1185">Reference proteome</keyword>
<accession>A0A1D1V4P7</accession>
<dbReference type="Proteomes" id="UP000186922">
    <property type="component" value="Unassembled WGS sequence"/>
</dbReference>
<evidence type="ECO:0000313" key="1">
    <source>
        <dbReference type="EMBL" id="GAU94627.1"/>
    </source>
</evidence>
<dbReference type="OrthoDB" id="10049986at2759"/>
<dbReference type="AlphaFoldDB" id="A0A1D1V4P7"/>
<dbReference type="EMBL" id="BDGG01000002">
    <property type="protein sequence ID" value="GAU94627.1"/>
    <property type="molecule type" value="Genomic_DNA"/>
</dbReference>
<proteinExistence type="predicted"/>
<gene>
    <name evidence="1" type="primary">RvY_06363</name>
    <name evidence="1" type="synonym">RvY_06363.3</name>
    <name evidence="1" type="ORF">RvY_06363-3</name>
</gene>
<reference evidence="1 2" key="1">
    <citation type="journal article" date="2016" name="Nat. Commun.">
        <title>Extremotolerant tardigrade genome and improved radiotolerance of human cultured cells by tardigrade-unique protein.</title>
        <authorList>
            <person name="Hashimoto T."/>
            <person name="Horikawa D.D."/>
            <person name="Saito Y."/>
            <person name="Kuwahara H."/>
            <person name="Kozuka-Hata H."/>
            <person name="Shin-I T."/>
            <person name="Minakuchi Y."/>
            <person name="Ohishi K."/>
            <person name="Motoyama A."/>
            <person name="Aizu T."/>
            <person name="Enomoto A."/>
            <person name="Kondo K."/>
            <person name="Tanaka S."/>
            <person name="Hara Y."/>
            <person name="Koshikawa S."/>
            <person name="Sagara H."/>
            <person name="Miura T."/>
            <person name="Yokobori S."/>
            <person name="Miyagawa K."/>
            <person name="Suzuki Y."/>
            <person name="Kubo T."/>
            <person name="Oyama M."/>
            <person name="Kohara Y."/>
            <person name="Fujiyama A."/>
            <person name="Arakawa K."/>
            <person name="Katayama T."/>
            <person name="Toyoda A."/>
            <person name="Kunieda T."/>
        </authorList>
    </citation>
    <scope>NUCLEOTIDE SEQUENCE [LARGE SCALE GENOMIC DNA]</scope>
    <source>
        <strain evidence="1 2">YOKOZUNA-1</strain>
    </source>
</reference>